<keyword evidence="7" id="KW-1185">Reference proteome</keyword>
<evidence type="ECO:0000256" key="5">
    <source>
        <dbReference type="RuleBase" id="RU363041"/>
    </source>
</evidence>
<feature type="transmembrane region" description="Helical" evidence="5">
    <location>
        <begin position="30"/>
        <end position="54"/>
    </location>
</feature>
<dbReference type="EMBL" id="JBHSBY010000143">
    <property type="protein sequence ID" value="MFC4198775.1"/>
    <property type="molecule type" value="Genomic_DNA"/>
</dbReference>
<keyword evidence="5" id="KW-1003">Cell membrane</keyword>
<feature type="transmembrane region" description="Helical" evidence="5">
    <location>
        <begin position="74"/>
        <end position="94"/>
    </location>
</feature>
<reference evidence="7" key="1">
    <citation type="journal article" date="2019" name="Int. J. Syst. Evol. Microbiol.">
        <title>The Global Catalogue of Microorganisms (GCM) 10K type strain sequencing project: providing services to taxonomists for standard genome sequencing and annotation.</title>
        <authorList>
            <consortium name="The Broad Institute Genomics Platform"/>
            <consortium name="The Broad Institute Genome Sequencing Center for Infectious Disease"/>
            <person name="Wu L."/>
            <person name="Ma J."/>
        </authorList>
    </citation>
    <scope>NUCLEOTIDE SEQUENCE [LARGE SCALE GENOMIC DNA]</scope>
    <source>
        <strain evidence="7">CCM 8689</strain>
    </source>
</reference>
<sequence length="247" mass="26722">MMQESFILFYCLLFIVAFLYASVGHGGASGYLALMAIFAISPTIMKPTALLLNLFVSSTSFIQFYRGGHFKWKIFWPFALTSIPLSFVGGTMAIESSIYKKILGALLLIPVIRFFFFNNTDPRDFKPTNIPLSLLIGGVIGFLSGMIGIGGGIILSPVLLLLKWTDQKQTAAISAAFIFVNSVAGLGGQLVKGFEFNSHMLAYVGIAFIGGICGAYFGALKFPQTVLKNVLACVLALAAYKLLFTHA</sequence>
<proteinExistence type="inferred from homology"/>
<feature type="transmembrane region" description="Helical" evidence="5">
    <location>
        <begin position="200"/>
        <end position="219"/>
    </location>
</feature>
<feature type="transmembrane region" description="Helical" evidence="5">
    <location>
        <begin position="6"/>
        <end position="23"/>
    </location>
</feature>
<dbReference type="InterPro" id="IPR002781">
    <property type="entry name" value="TM_pro_TauE-like"/>
</dbReference>
<keyword evidence="4 5" id="KW-0472">Membrane</keyword>
<evidence type="ECO:0000256" key="1">
    <source>
        <dbReference type="ARBA" id="ARBA00004141"/>
    </source>
</evidence>
<evidence type="ECO:0000313" key="6">
    <source>
        <dbReference type="EMBL" id="MFC4198775.1"/>
    </source>
</evidence>
<comment type="similarity">
    <text evidence="5">Belongs to the 4-toluene sulfonate uptake permease (TSUP) (TC 2.A.102) family.</text>
</comment>
<dbReference type="PANTHER" id="PTHR43701:SF5">
    <property type="entry name" value="MEMBRANE TRANSPORTER PROTEIN-RELATED"/>
    <property type="match status" value="1"/>
</dbReference>
<evidence type="ECO:0000256" key="2">
    <source>
        <dbReference type="ARBA" id="ARBA00022692"/>
    </source>
</evidence>
<dbReference type="PANTHER" id="PTHR43701">
    <property type="entry name" value="MEMBRANE TRANSPORTER PROTEIN MJ0441-RELATED"/>
    <property type="match status" value="1"/>
</dbReference>
<keyword evidence="2 5" id="KW-0812">Transmembrane</keyword>
<dbReference type="Proteomes" id="UP001595792">
    <property type="component" value="Unassembled WGS sequence"/>
</dbReference>
<comment type="subcellular location">
    <subcellularLocation>
        <location evidence="5">Cell membrane</location>
        <topology evidence="5">Multi-pass membrane protein</topology>
    </subcellularLocation>
    <subcellularLocation>
        <location evidence="1">Membrane</location>
        <topology evidence="1">Multi-pass membrane protein</topology>
    </subcellularLocation>
</comment>
<organism evidence="6 7">
    <name type="scientific">Pedobacter jamesrossensis</name>
    <dbReference type="NCBI Taxonomy" id="1908238"/>
    <lineage>
        <taxon>Bacteria</taxon>
        <taxon>Pseudomonadati</taxon>
        <taxon>Bacteroidota</taxon>
        <taxon>Sphingobacteriia</taxon>
        <taxon>Sphingobacteriales</taxon>
        <taxon>Sphingobacteriaceae</taxon>
        <taxon>Pedobacter</taxon>
    </lineage>
</organism>
<dbReference type="RefSeq" id="WP_378962820.1">
    <property type="nucleotide sequence ID" value="NZ_JBHRXC010000001.1"/>
</dbReference>
<evidence type="ECO:0000256" key="3">
    <source>
        <dbReference type="ARBA" id="ARBA00022989"/>
    </source>
</evidence>
<comment type="caution">
    <text evidence="6">The sequence shown here is derived from an EMBL/GenBank/DDBJ whole genome shotgun (WGS) entry which is preliminary data.</text>
</comment>
<keyword evidence="3 5" id="KW-1133">Transmembrane helix</keyword>
<evidence type="ECO:0000313" key="7">
    <source>
        <dbReference type="Proteomes" id="UP001595792"/>
    </source>
</evidence>
<feature type="transmembrane region" description="Helical" evidence="5">
    <location>
        <begin position="226"/>
        <end position="244"/>
    </location>
</feature>
<name>A0ABV8NSH0_9SPHI</name>
<accession>A0ABV8NSH0</accession>
<dbReference type="InterPro" id="IPR051598">
    <property type="entry name" value="TSUP/Inactive_protease-like"/>
</dbReference>
<feature type="transmembrane region" description="Helical" evidence="5">
    <location>
        <begin position="130"/>
        <end position="162"/>
    </location>
</feature>
<dbReference type="Pfam" id="PF01925">
    <property type="entry name" value="TauE"/>
    <property type="match status" value="1"/>
</dbReference>
<protein>
    <recommendedName>
        <fullName evidence="5">Probable membrane transporter protein</fullName>
    </recommendedName>
</protein>
<feature type="transmembrane region" description="Helical" evidence="5">
    <location>
        <begin position="101"/>
        <end position="118"/>
    </location>
</feature>
<evidence type="ECO:0000256" key="4">
    <source>
        <dbReference type="ARBA" id="ARBA00023136"/>
    </source>
</evidence>
<gene>
    <name evidence="6" type="ORF">ACFOUY_18865</name>
</gene>
<feature type="transmembrane region" description="Helical" evidence="5">
    <location>
        <begin position="169"/>
        <end position="188"/>
    </location>
</feature>